<name>A0A8B8BM12_CRAVI</name>
<evidence type="ECO:0000313" key="3">
    <source>
        <dbReference type="RefSeq" id="XP_022304363.1"/>
    </source>
</evidence>
<feature type="transmembrane region" description="Helical" evidence="1">
    <location>
        <begin position="6"/>
        <end position="24"/>
    </location>
</feature>
<keyword evidence="1" id="KW-0812">Transmembrane</keyword>
<keyword evidence="1" id="KW-1133">Transmembrane helix</keyword>
<evidence type="ECO:0000313" key="2">
    <source>
        <dbReference type="Proteomes" id="UP000694844"/>
    </source>
</evidence>
<dbReference type="AlphaFoldDB" id="A0A8B8BM12"/>
<reference evidence="3" key="1">
    <citation type="submission" date="2025-08" db="UniProtKB">
        <authorList>
            <consortium name="RefSeq"/>
        </authorList>
    </citation>
    <scope>IDENTIFICATION</scope>
    <source>
        <tissue evidence="3">Whole sample</tissue>
    </source>
</reference>
<dbReference type="RefSeq" id="XP_022304363.1">
    <property type="nucleotide sequence ID" value="XM_022448655.1"/>
</dbReference>
<dbReference type="PANTHER" id="PTHR37572">
    <property type="entry name" value="GA22863"/>
    <property type="match status" value="1"/>
</dbReference>
<sequence>MGTVGFYLLVIETILLCLSEVELLDMANPDGNKCAALYGVLVPFIFIVLCNIGCAIRLIRNRDVCNHRNHRKQTEASVPNSTYDPVEINSQAEENSGYLELGNSDYRELGNSDYRELGNSDYREQGNPDYLELDNSGYKDLGNSGYREQGNSDYRELGNSDYLNSGYQDLGNSGYRELGNSDTVN</sequence>
<dbReference type="GeneID" id="111111591"/>
<organism evidence="2 3">
    <name type="scientific">Crassostrea virginica</name>
    <name type="common">Eastern oyster</name>
    <dbReference type="NCBI Taxonomy" id="6565"/>
    <lineage>
        <taxon>Eukaryota</taxon>
        <taxon>Metazoa</taxon>
        <taxon>Spiralia</taxon>
        <taxon>Lophotrochozoa</taxon>
        <taxon>Mollusca</taxon>
        <taxon>Bivalvia</taxon>
        <taxon>Autobranchia</taxon>
        <taxon>Pteriomorphia</taxon>
        <taxon>Ostreida</taxon>
        <taxon>Ostreoidea</taxon>
        <taxon>Ostreidae</taxon>
        <taxon>Crassostrea</taxon>
    </lineage>
</organism>
<dbReference type="KEGG" id="cvn:111111591"/>
<protein>
    <submittedName>
        <fullName evidence="3">Uncharacterized protein LOC111111591</fullName>
    </submittedName>
</protein>
<accession>A0A8B8BM12</accession>
<gene>
    <name evidence="3" type="primary">LOC111111591</name>
</gene>
<feature type="transmembrane region" description="Helical" evidence="1">
    <location>
        <begin position="36"/>
        <end position="59"/>
    </location>
</feature>
<proteinExistence type="predicted"/>
<dbReference type="PANTHER" id="PTHR37572:SF1">
    <property type="entry name" value="GA22863"/>
    <property type="match status" value="1"/>
</dbReference>
<evidence type="ECO:0000256" key="1">
    <source>
        <dbReference type="SAM" id="Phobius"/>
    </source>
</evidence>
<keyword evidence="2" id="KW-1185">Reference proteome</keyword>
<dbReference type="Proteomes" id="UP000694844">
    <property type="component" value="Chromosome 9"/>
</dbReference>
<keyword evidence="1" id="KW-0472">Membrane</keyword>